<dbReference type="EMBL" id="JAWZYT010000932">
    <property type="protein sequence ID" value="KAK4317281.1"/>
    <property type="molecule type" value="Genomic_DNA"/>
</dbReference>
<reference evidence="6" key="1">
    <citation type="submission" date="2023-11" db="EMBL/GenBank/DDBJ databases">
        <title>Genome assemblies of two species of porcelain crab, Petrolisthes cinctipes and Petrolisthes manimaculis (Anomura: Porcellanidae).</title>
        <authorList>
            <person name="Angst P."/>
        </authorList>
    </citation>
    <scope>NUCLEOTIDE SEQUENCE</scope>
    <source>
        <strain evidence="6">PB745_02</strain>
        <tissue evidence="6">Gill</tissue>
    </source>
</reference>
<feature type="domain" description="Thiamin pyrophosphokinase thiamin-binding" evidence="5">
    <location>
        <begin position="234"/>
        <end position="306"/>
    </location>
</feature>
<dbReference type="InterPro" id="IPR007371">
    <property type="entry name" value="TPK_catalytic"/>
</dbReference>
<dbReference type="GO" id="GO:0005524">
    <property type="term" value="F:ATP binding"/>
    <property type="evidence" value="ECO:0007669"/>
    <property type="project" value="UniProtKB-KW"/>
</dbReference>
<dbReference type="FunFam" id="3.40.50.10240:FF:000006">
    <property type="entry name" value="Thiamin pyrophosphokinase 1"/>
    <property type="match status" value="1"/>
</dbReference>
<dbReference type="InterPro" id="IPR007373">
    <property type="entry name" value="Thiamin_PyroPKinase_B1-bd"/>
</dbReference>
<organism evidence="6 7">
    <name type="scientific">Petrolisthes manimaculis</name>
    <dbReference type="NCBI Taxonomy" id="1843537"/>
    <lineage>
        <taxon>Eukaryota</taxon>
        <taxon>Metazoa</taxon>
        <taxon>Ecdysozoa</taxon>
        <taxon>Arthropoda</taxon>
        <taxon>Crustacea</taxon>
        <taxon>Multicrustacea</taxon>
        <taxon>Malacostraca</taxon>
        <taxon>Eumalacostraca</taxon>
        <taxon>Eucarida</taxon>
        <taxon>Decapoda</taxon>
        <taxon>Pleocyemata</taxon>
        <taxon>Anomura</taxon>
        <taxon>Galatheoidea</taxon>
        <taxon>Porcellanidae</taxon>
        <taxon>Petrolisthes</taxon>
    </lineage>
</organism>
<evidence type="ECO:0000256" key="1">
    <source>
        <dbReference type="ARBA" id="ARBA00022679"/>
    </source>
</evidence>
<dbReference type="CDD" id="cd07995">
    <property type="entry name" value="TPK"/>
    <property type="match status" value="1"/>
</dbReference>
<dbReference type="GO" id="GO:0004788">
    <property type="term" value="F:thiamine diphosphokinase activity"/>
    <property type="evidence" value="ECO:0007669"/>
    <property type="project" value="InterPro"/>
</dbReference>
<dbReference type="SMART" id="SM00983">
    <property type="entry name" value="TPK_B1_binding"/>
    <property type="match status" value="1"/>
</dbReference>
<evidence type="ECO:0000313" key="6">
    <source>
        <dbReference type="EMBL" id="KAK4317281.1"/>
    </source>
</evidence>
<evidence type="ECO:0000256" key="2">
    <source>
        <dbReference type="ARBA" id="ARBA00022741"/>
    </source>
</evidence>
<keyword evidence="1" id="KW-0808">Transferase</keyword>
<evidence type="ECO:0000256" key="3">
    <source>
        <dbReference type="ARBA" id="ARBA00022777"/>
    </source>
</evidence>
<dbReference type="Proteomes" id="UP001292094">
    <property type="component" value="Unassembled WGS sequence"/>
</dbReference>
<dbReference type="SUPFAM" id="SSF63862">
    <property type="entry name" value="Thiamin pyrophosphokinase, substrate-binding domain"/>
    <property type="match status" value="1"/>
</dbReference>
<keyword evidence="3" id="KW-0418">Kinase</keyword>
<keyword evidence="2" id="KW-0547">Nucleotide-binding</keyword>
<name>A0AAE1PZ39_9EUCA</name>
<dbReference type="GO" id="GO:0016301">
    <property type="term" value="F:kinase activity"/>
    <property type="evidence" value="ECO:0007669"/>
    <property type="project" value="UniProtKB-KW"/>
</dbReference>
<dbReference type="Pfam" id="PF04265">
    <property type="entry name" value="TPK_B1_binding"/>
    <property type="match status" value="1"/>
</dbReference>
<dbReference type="PANTHER" id="PTHR13622:SF8">
    <property type="entry name" value="THIAMIN PYROPHOSPHOKINASE 1"/>
    <property type="match status" value="1"/>
</dbReference>
<dbReference type="AlphaFoldDB" id="A0AAE1PZ39"/>
<protein>
    <recommendedName>
        <fullName evidence="5">Thiamin pyrophosphokinase thiamin-binding domain-containing protein</fullName>
    </recommendedName>
</protein>
<evidence type="ECO:0000259" key="5">
    <source>
        <dbReference type="SMART" id="SM00983"/>
    </source>
</evidence>
<evidence type="ECO:0000256" key="4">
    <source>
        <dbReference type="ARBA" id="ARBA00022840"/>
    </source>
</evidence>
<dbReference type="NCBIfam" id="TIGR01378">
    <property type="entry name" value="thi_PPkinase"/>
    <property type="match status" value="1"/>
</dbReference>
<dbReference type="FunFam" id="2.60.120.320:FF:000001">
    <property type="entry name" value="Thiamine pyrophosphokinase"/>
    <property type="match status" value="1"/>
</dbReference>
<dbReference type="SUPFAM" id="SSF63999">
    <property type="entry name" value="Thiamin pyrophosphokinase, catalytic domain"/>
    <property type="match status" value="1"/>
</dbReference>
<dbReference type="GO" id="GO:0006772">
    <property type="term" value="P:thiamine metabolic process"/>
    <property type="evidence" value="ECO:0007669"/>
    <property type="project" value="InterPro"/>
</dbReference>
<dbReference type="InterPro" id="IPR006282">
    <property type="entry name" value="Thi_PPkinase"/>
</dbReference>
<dbReference type="GO" id="GO:0009229">
    <property type="term" value="P:thiamine diphosphate biosynthetic process"/>
    <property type="evidence" value="ECO:0007669"/>
    <property type="project" value="InterPro"/>
</dbReference>
<accession>A0AAE1PZ39</accession>
<dbReference type="InterPro" id="IPR036371">
    <property type="entry name" value="TPK_B1-bd_sf"/>
</dbReference>
<dbReference type="InterPro" id="IPR036759">
    <property type="entry name" value="TPK_catalytic_sf"/>
</dbReference>
<comment type="caution">
    <text evidence="6">The sequence shown here is derived from an EMBL/GenBank/DDBJ whole genome shotgun (WGS) entry which is preliminary data.</text>
</comment>
<keyword evidence="7" id="KW-1185">Reference proteome</keyword>
<keyword evidence="4" id="KW-0067">ATP-binding</keyword>
<gene>
    <name evidence="6" type="ORF">Pmani_011621</name>
</gene>
<evidence type="ECO:0000313" key="7">
    <source>
        <dbReference type="Proteomes" id="UP001292094"/>
    </source>
</evidence>
<dbReference type="PANTHER" id="PTHR13622">
    <property type="entry name" value="THIAMIN PYROPHOSPHOKINASE"/>
    <property type="match status" value="1"/>
</dbReference>
<dbReference type="Gene3D" id="3.40.50.10240">
    <property type="entry name" value="Thiamin pyrophosphokinase, catalytic domain"/>
    <property type="match status" value="1"/>
</dbReference>
<dbReference type="Pfam" id="PF04263">
    <property type="entry name" value="TPK_catalytic"/>
    <property type="match status" value="1"/>
</dbReference>
<dbReference type="Gene3D" id="2.60.120.320">
    <property type="entry name" value="Thiamin pyrophosphokinase, thiamin-binding domain"/>
    <property type="match status" value="1"/>
</dbReference>
<proteinExistence type="predicted"/>
<sequence length="323" mass="36003">MMEERREQLWHTENYYQPPSGLPYAILILNQAITTSNVTHIKFLWQNACVRMCVDGGTNGYHKLMRCNGEDSSSLLSHSLLSNDAAVRKIEMQTHNVAPTHNKPLSSKNTEVNGILPPSASCSYPSSPLPDLISGDFDSIHPELLKLYKSLGVTIVPTPDQNETDFTKAVKVLARYIEEREIKIGHVLVVAGIRSDRFDHVMANLATLYKVRSIIRTPVILLSGGSMVWVLEEGKHRVEVSWQLIKNPNVSWCGLVPLGHPATISTTGLKWNLADQMLEFGTLVSTSNTYDPTHHGQIYITTSHPCLWTMGWETKGADVEMDG</sequence>
<dbReference type="GO" id="GO:0030975">
    <property type="term" value="F:thiamine binding"/>
    <property type="evidence" value="ECO:0007669"/>
    <property type="project" value="InterPro"/>
</dbReference>